<dbReference type="PANTHER" id="PTHR11113:SF14">
    <property type="entry name" value="N-ACETYLGLUCOSAMINE-6-PHOSPHATE DEACETYLASE"/>
    <property type="match status" value="1"/>
</dbReference>
<reference evidence="3" key="1">
    <citation type="journal article" date="2013" name="Environ. Microbiol.">
        <title>Seasonally variable intestinal metagenomes of the red palm weevil (Rhynchophorus ferrugineus).</title>
        <authorList>
            <person name="Jia S."/>
            <person name="Zhang X."/>
            <person name="Zhang G."/>
            <person name="Yin A."/>
            <person name="Zhang S."/>
            <person name="Li F."/>
            <person name="Wang L."/>
            <person name="Zhao D."/>
            <person name="Yun Q."/>
            <person name="Tala"/>
            <person name="Wang J."/>
            <person name="Sun G."/>
            <person name="Baabdullah M."/>
            <person name="Yu X."/>
            <person name="Hu S."/>
            <person name="Al-Mssallem I.S."/>
            <person name="Yu J."/>
        </authorList>
    </citation>
    <scope>NUCLEOTIDE SEQUENCE</scope>
</reference>
<sequence length="94" mass="9912">MELVADGVHVHPRMLRLVADEAPGRWVLVTDAMAATGMADGVYRLGALEVQVSAGRAVLAGTDTIAGSTLTQDCRVAVDGRAGRCRCRCWCRAG</sequence>
<proteinExistence type="inferred from homology"/>
<dbReference type="SUPFAM" id="SSF51556">
    <property type="entry name" value="Metallo-dependent hydrolases"/>
    <property type="match status" value="1"/>
</dbReference>
<dbReference type="InterPro" id="IPR032466">
    <property type="entry name" value="Metal_Hydrolase"/>
</dbReference>
<evidence type="ECO:0000256" key="2">
    <source>
        <dbReference type="ARBA" id="ARBA00022801"/>
    </source>
</evidence>
<dbReference type="Gene3D" id="3.20.20.140">
    <property type="entry name" value="Metal-dependent hydrolases"/>
    <property type="match status" value="1"/>
</dbReference>
<dbReference type="GO" id="GO:0008448">
    <property type="term" value="F:N-acetylglucosamine-6-phosphate deacetylase activity"/>
    <property type="evidence" value="ECO:0007669"/>
    <property type="project" value="TreeGrafter"/>
</dbReference>
<keyword evidence="2" id="KW-0378">Hydrolase</keyword>
<dbReference type="PANTHER" id="PTHR11113">
    <property type="entry name" value="N-ACETYLGLUCOSAMINE-6-PHOSPHATE DEACETYLASE"/>
    <property type="match status" value="1"/>
</dbReference>
<protein>
    <submittedName>
        <fullName evidence="3">CAZy families CE9 protein</fullName>
    </submittedName>
</protein>
<dbReference type="EMBL" id="KF123261">
    <property type="protein sequence ID" value="AIA90562.1"/>
    <property type="molecule type" value="Genomic_DNA"/>
</dbReference>
<name>A0A060C6J2_9ACTN</name>
<dbReference type="AlphaFoldDB" id="A0A060C6J2"/>
<organism evidence="3">
    <name type="scientific">uncultured Thermobispora sp</name>
    <dbReference type="NCBI Taxonomy" id="697524"/>
    <lineage>
        <taxon>Bacteria</taxon>
        <taxon>Bacillati</taxon>
        <taxon>Actinomycetota</taxon>
        <taxon>Actinomycetes</taxon>
        <taxon>Streptosporangiales</taxon>
        <taxon>Streptosporangiaceae</taxon>
        <taxon>Thermobispora</taxon>
        <taxon>environmental samples</taxon>
    </lineage>
</organism>
<evidence type="ECO:0000256" key="1">
    <source>
        <dbReference type="ARBA" id="ARBA00010716"/>
    </source>
</evidence>
<dbReference type="GO" id="GO:0006046">
    <property type="term" value="P:N-acetylglucosamine catabolic process"/>
    <property type="evidence" value="ECO:0007669"/>
    <property type="project" value="TreeGrafter"/>
</dbReference>
<feature type="non-terminal residue" evidence="3">
    <location>
        <position position="94"/>
    </location>
</feature>
<evidence type="ECO:0000313" key="3">
    <source>
        <dbReference type="EMBL" id="AIA90562.1"/>
    </source>
</evidence>
<comment type="similarity">
    <text evidence="1">Belongs to the metallo-dependent hydrolases superfamily. NagA family.</text>
</comment>
<accession>A0A060C6J2</accession>